<dbReference type="EMBL" id="JUGD01000004">
    <property type="protein sequence ID" value="RAM66157.1"/>
    <property type="molecule type" value="Genomic_DNA"/>
</dbReference>
<proteinExistence type="predicted"/>
<sequence length="115" mass="13429">MIFIIWMSCNFRALNAVASFFTQMLWRKQQLKPIGLTTIFLLKMAGIQFCKSATNAPRKLFFGKRIFALLALGQVLIERAFTVMQRWDIMTVLNCVQVANMNRNIHQECYRDDCD</sequence>
<accession>A0ABX9C7H3</accession>
<comment type="caution">
    <text evidence="1">The sequence shown here is derived from an EMBL/GenBank/DDBJ whole genome shotgun (WGS) entry which is preliminary data.</text>
</comment>
<evidence type="ECO:0008006" key="3">
    <source>
        <dbReference type="Google" id="ProtNLM"/>
    </source>
</evidence>
<reference evidence="1 2" key="1">
    <citation type="submission" date="2014-12" db="EMBL/GenBank/DDBJ databases">
        <title>Complete genome sequence of Herbaspirillum rubrisubalbicans Os38.</title>
        <authorList>
            <person name="Chen M."/>
            <person name="An Q."/>
        </authorList>
    </citation>
    <scope>NUCLEOTIDE SEQUENCE [LARGE SCALE GENOMIC DNA]</scope>
    <source>
        <strain evidence="1 2">Os38</strain>
    </source>
</reference>
<evidence type="ECO:0000313" key="2">
    <source>
        <dbReference type="Proteomes" id="UP000248631"/>
    </source>
</evidence>
<gene>
    <name evidence="1" type="ORF">RB24_04025</name>
</gene>
<dbReference type="Proteomes" id="UP000248631">
    <property type="component" value="Unassembled WGS sequence"/>
</dbReference>
<protein>
    <recommendedName>
        <fullName evidence="3">Secreted protein</fullName>
    </recommendedName>
</protein>
<organism evidence="1 2">
    <name type="scientific">Herbaspirillum rubrisubalbicans</name>
    <dbReference type="NCBI Taxonomy" id="80842"/>
    <lineage>
        <taxon>Bacteria</taxon>
        <taxon>Pseudomonadati</taxon>
        <taxon>Pseudomonadota</taxon>
        <taxon>Betaproteobacteria</taxon>
        <taxon>Burkholderiales</taxon>
        <taxon>Oxalobacteraceae</taxon>
        <taxon>Herbaspirillum</taxon>
    </lineage>
</organism>
<keyword evidence="2" id="KW-1185">Reference proteome</keyword>
<name>A0ABX9C7H3_9BURK</name>
<evidence type="ECO:0000313" key="1">
    <source>
        <dbReference type="EMBL" id="RAM66157.1"/>
    </source>
</evidence>